<feature type="region of interest" description="Disordered" evidence="1">
    <location>
        <begin position="614"/>
        <end position="646"/>
    </location>
</feature>
<feature type="compositionally biased region" description="Low complexity" evidence="1">
    <location>
        <begin position="623"/>
        <end position="646"/>
    </location>
</feature>
<evidence type="ECO:0000256" key="1">
    <source>
        <dbReference type="SAM" id="MobiDB-lite"/>
    </source>
</evidence>
<accession>A0A150GII9</accession>
<reference evidence="3" key="1">
    <citation type="journal article" date="2016" name="Nat. Commun.">
        <title>The Gonium pectorale genome demonstrates co-option of cell cycle regulation during the evolution of multicellularity.</title>
        <authorList>
            <person name="Hanschen E.R."/>
            <person name="Marriage T.N."/>
            <person name="Ferris P.J."/>
            <person name="Hamaji T."/>
            <person name="Toyoda A."/>
            <person name="Fujiyama A."/>
            <person name="Neme R."/>
            <person name="Noguchi H."/>
            <person name="Minakuchi Y."/>
            <person name="Suzuki M."/>
            <person name="Kawai-Toyooka H."/>
            <person name="Smith D.R."/>
            <person name="Sparks H."/>
            <person name="Anderson J."/>
            <person name="Bakaric R."/>
            <person name="Luria V."/>
            <person name="Karger A."/>
            <person name="Kirschner M.W."/>
            <person name="Durand P.M."/>
            <person name="Michod R.E."/>
            <person name="Nozaki H."/>
            <person name="Olson B.J."/>
        </authorList>
    </citation>
    <scope>NUCLEOTIDE SEQUENCE [LARGE SCALE GENOMIC DNA]</scope>
    <source>
        <strain evidence="3">NIES-2863</strain>
    </source>
</reference>
<sequence length="646" mass="66893">MRPALESLCEEVDQLFDPGITQQQVSGSPLATAGAARLRKLEKALKVLHDWAGMPSATPVAAFVLLTAPPGRPALLRLLAAALRLPASDFIAGAVANANTTPQFRAGVAKLSTGAFVALAENAAKASGVALLQVYAFFLTVIRTEALHAASRQLAALGEALTQASGAGPPAVEAGAEQQDRRQALGIVAATFLGFTYGLLGAITRSQLVGAPESLHATPSQPLVAELVRALESSQVLEQAARVLVLVLVGEANPSTPAESEGAFRLFIYLHGNLSALASVLGFGDSEAAAATGARLRRALCGRCVTHATLCLGLSTLAAVDGGSLYGLDEIVRSPAVRAAAGSGNSVVAAGAGRDTLMTMLRLLETAPEPTPQRPCRRVVFSIALRAGRLDVTASAAAARERGNDPSPQPAAAFCNTLGSVAAFAFAAAALQLYPPDPTGGWSAATDLEAEVELWRLGVSALRWALPWLPAVRLQNHCRCLEEAWLKAERNSELAAYSDPLRLPPSPSRPVAAALSGGLLPCLEYLLRGAGRDPGGWQAAAVRELVWIGERFAPLLAYGDADEAAALVATLGKLLRRAQADPRVMDGVWDHRGNFCHAVLSIVSGLNPSVDGVQNRLGDRSAPEGALEAPGPEPVAAAADAVEAAP</sequence>
<proteinExistence type="predicted"/>
<dbReference type="OrthoDB" id="561575at2759"/>
<protein>
    <submittedName>
        <fullName evidence="2">Uncharacterized protein</fullName>
    </submittedName>
</protein>
<name>A0A150GII9_GONPE</name>
<dbReference type="EMBL" id="LSYV01000021">
    <property type="protein sequence ID" value="KXZ49632.1"/>
    <property type="molecule type" value="Genomic_DNA"/>
</dbReference>
<keyword evidence="3" id="KW-1185">Reference proteome</keyword>
<evidence type="ECO:0000313" key="3">
    <source>
        <dbReference type="Proteomes" id="UP000075714"/>
    </source>
</evidence>
<dbReference type="Proteomes" id="UP000075714">
    <property type="component" value="Unassembled WGS sequence"/>
</dbReference>
<evidence type="ECO:0000313" key="2">
    <source>
        <dbReference type="EMBL" id="KXZ49632.1"/>
    </source>
</evidence>
<gene>
    <name evidence="2" type="ORF">GPECTOR_20g489</name>
</gene>
<dbReference type="AlphaFoldDB" id="A0A150GII9"/>
<organism evidence="2 3">
    <name type="scientific">Gonium pectorale</name>
    <name type="common">Green alga</name>
    <dbReference type="NCBI Taxonomy" id="33097"/>
    <lineage>
        <taxon>Eukaryota</taxon>
        <taxon>Viridiplantae</taxon>
        <taxon>Chlorophyta</taxon>
        <taxon>core chlorophytes</taxon>
        <taxon>Chlorophyceae</taxon>
        <taxon>CS clade</taxon>
        <taxon>Chlamydomonadales</taxon>
        <taxon>Volvocaceae</taxon>
        <taxon>Gonium</taxon>
    </lineage>
</organism>
<comment type="caution">
    <text evidence="2">The sequence shown here is derived from an EMBL/GenBank/DDBJ whole genome shotgun (WGS) entry which is preliminary data.</text>
</comment>